<evidence type="ECO:0000256" key="3">
    <source>
        <dbReference type="ARBA" id="ARBA00022679"/>
    </source>
</evidence>
<dbReference type="AlphaFoldDB" id="A0A370TEA8"/>
<comment type="similarity">
    <text evidence="2">Belongs to the class-II pyridoxal-phosphate-dependent aminotransferase family. BioF subfamily.</text>
</comment>
<feature type="domain" description="Aminotransferase class I/classII large" evidence="5">
    <location>
        <begin position="35"/>
        <end position="402"/>
    </location>
</feature>
<dbReference type="InterPro" id="IPR015421">
    <property type="entry name" value="PyrdxlP-dep_Trfase_major"/>
</dbReference>
<dbReference type="InterPro" id="IPR015422">
    <property type="entry name" value="PyrdxlP-dep_Trfase_small"/>
</dbReference>
<dbReference type="GO" id="GO:0008483">
    <property type="term" value="F:transaminase activity"/>
    <property type="evidence" value="ECO:0007669"/>
    <property type="project" value="UniProtKB-KW"/>
</dbReference>
<dbReference type="GO" id="GO:0009102">
    <property type="term" value="P:biotin biosynthetic process"/>
    <property type="evidence" value="ECO:0007669"/>
    <property type="project" value="TreeGrafter"/>
</dbReference>
<protein>
    <submittedName>
        <fullName evidence="6">Aminotransferase</fullName>
    </submittedName>
</protein>
<comment type="caution">
    <text evidence="6">The sequence shown here is derived from an EMBL/GenBank/DDBJ whole genome shotgun (WGS) entry which is preliminary data.</text>
</comment>
<dbReference type="Gene3D" id="3.40.640.10">
    <property type="entry name" value="Type I PLP-dependent aspartate aminotransferase-like (Major domain)"/>
    <property type="match status" value="1"/>
</dbReference>
<dbReference type="SUPFAM" id="SSF53383">
    <property type="entry name" value="PLP-dependent transferases"/>
    <property type="match status" value="1"/>
</dbReference>
<dbReference type="RefSeq" id="XP_031866520.1">
    <property type="nucleotide sequence ID" value="XM_032017089.1"/>
</dbReference>
<dbReference type="Gene3D" id="3.90.1150.10">
    <property type="entry name" value="Aspartate Aminotransferase, domain 1"/>
    <property type="match status" value="1"/>
</dbReference>
<dbReference type="GeneID" id="43601315"/>
<accession>A0A370TEA8</accession>
<dbReference type="GO" id="GO:0030170">
    <property type="term" value="F:pyridoxal phosphate binding"/>
    <property type="evidence" value="ECO:0007669"/>
    <property type="project" value="InterPro"/>
</dbReference>
<keyword evidence="4" id="KW-0663">Pyridoxal phosphate</keyword>
<keyword evidence="3 6" id="KW-0808">Transferase</keyword>
<sequence length="427" mass="46187">MPPPPTIHTAMHAHLTNRRANSCLRKLSLTPQASIDFSSNDFLSLTCFPVLKTAFLAELTNSPSFSLGSGGSRLLDGNSAYAEDLEREIAAFHGAQAALLFTSGFDANAGFFACVPQTGDVVLFDEFVHASVREGMKLSRAGSCVSFAHNSVGDLRAKIEGLRADERIRVGERNVFVAIESLYSMDGDLSPIEVILELVEALLPKGNGHVVVDEAHSNGIYGAQGRGIVSSLGLEDRIFARLHTFGKGLACNGAAMLCTPLTREYLINYARPLIYSTAMSFPSLAAIKVVYTLMTQGGTESRIIYLNQLIEHMYHQLTTLLPYTKHPLTGGQLLQLPNEIPRSPIFALLTPEPRGLAGYCQDGGFMVRAIVPPTVPKGTQRVRICLHAGNTFDDVERLVIRIKSWLEIRGNVGGGDEASVGFGKAVL</sequence>
<name>A0A370TEA8_9HELO</name>
<keyword evidence="7" id="KW-1185">Reference proteome</keyword>
<dbReference type="PANTHER" id="PTHR13693:SF77">
    <property type="entry name" value="8-AMINO-7-OXONONANOATE SYNTHASE"/>
    <property type="match status" value="1"/>
</dbReference>
<keyword evidence="6" id="KW-0032">Aminotransferase</keyword>
<evidence type="ECO:0000259" key="5">
    <source>
        <dbReference type="Pfam" id="PF00155"/>
    </source>
</evidence>
<dbReference type="Pfam" id="PF00155">
    <property type="entry name" value="Aminotran_1_2"/>
    <property type="match status" value="1"/>
</dbReference>
<dbReference type="InterPro" id="IPR050087">
    <property type="entry name" value="AON_synthase_class-II"/>
</dbReference>
<dbReference type="InterPro" id="IPR004839">
    <property type="entry name" value="Aminotransferase_I/II_large"/>
</dbReference>
<evidence type="ECO:0000313" key="7">
    <source>
        <dbReference type="Proteomes" id="UP000254866"/>
    </source>
</evidence>
<dbReference type="EMBL" id="NPIC01000009">
    <property type="protein sequence ID" value="RDL33027.1"/>
    <property type="molecule type" value="Genomic_DNA"/>
</dbReference>
<dbReference type="PANTHER" id="PTHR13693">
    <property type="entry name" value="CLASS II AMINOTRANSFERASE/8-AMINO-7-OXONONANOATE SYNTHASE"/>
    <property type="match status" value="1"/>
</dbReference>
<reference evidence="6 7" key="1">
    <citation type="journal article" date="2018" name="IMA Fungus">
        <title>IMA Genome-F 9: Draft genome sequence of Annulohypoxylon stygium, Aspergillus mulundensis, Berkeleyomyces basicola (syn. Thielaviopsis basicola), Ceratocystis smalleyi, two Cercospora beticola strains, Coleophoma cylindrospora, Fusarium fracticaudum, Phialophora cf. hyalina, and Morchella septimelata.</title>
        <authorList>
            <person name="Wingfield B.D."/>
            <person name="Bills G.F."/>
            <person name="Dong Y."/>
            <person name="Huang W."/>
            <person name="Nel W.J."/>
            <person name="Swalarsk-Parry B.S."/>
            <person name="Vaghefi N."/>
            <person name="Wilken P.M."/>
            <person name="An Z."/>
            <person name="de Beer Z.W."/>
            <person name="De Vos L."/>
            <person name="Chen L."/>
            <person name="Duong T.A."/>
            <person name="Gao Y."/>
            <person name="Hammerbacher A."/>
            <person name="Kikkert J.R."/>
            <person name="Li Y."/>
            <person name="Li H."/>
            <person name="Li K."/>
            <person name="Li Q."/>
            <person name="Liu X."/>
            <person name="Ma X."/>
            <person name="Naidoo K."/>
            <person name="Pethybridge S.J."/>
            <person name="Sun J."/>
            <person name="Steenkamp E.T."/>
            <person name="van der Nest M.A."/>
            <person name="van Wyk S."/>
            <person name="Wingfield M.J."/>
            <person name="Xiong C."/>
            <person name="Yue Q."/>
            <person name="Zhang X."/>
        </authorList>
    </citation>
    <scope>NUCLEOTIDE SEQUENCE [LARGE SCALE GENOMIC DNA]</scope>
    <source>
        <strain evidence="6 7">BP 5553</strain>
    </source>
</reference>
<dbReference type="STRING" id="2656787.A0A370TEA8"/>
<evidence type="ECO:0000313" key="6">
    <source>
        <dbReference type="EMBL" id="RDL33027.1"/>
    </source>
</evidence>
<evidence type="ECO:0000256" key="1">
    <source>
        <dbReference type="ARBA" id="ARBA00001933"/>
    </source>
</evidence>
<dbReference type="Proteomes" id="UP000254866">
    <property type="component" value="Unassembled WGS sequence"/>
</dbReference>
<organism evidence="6 7">
    <name type="scientific">Venustampulla echinocandica</name>
    <dbReference type="NCBI Taxonomy" id="2656787"/>
    <lineage>
        <taxon>Eukaryota</taxon>
        <taxon>Fungi</taxon>
        <taxon>Dikarya</taxon>
        <taxon>Ascomycota</taxon>
        <taxon>Pezizomycotina</taxon>
        <taxon>Leotiomycetes</taxon>
        <taxon>Helotiales</taxon>
        <taxon>Pleuroascaceae</taxon>
        <taxon>Venustampulla</taxon>
    </lineage>
</organism>
<evidence type="ECO:0000256" key="2">
    <source>
        <dbReference type="ARBA" id="ARBA00010008"/>
    </source>
</evidence>
<comment type="cofactor">
    <cofactor evidence="1">
        <name>pyridoxal 5'-phosphate</name>
        <dbReference type="ChEBI" id="CHEBI:597326"/>
    </cofactor>
</comment>
<dbReference type="InterPro" id="IPR015424">
    <property type="entry name" value="PyrdxlP-dep_Trfase"/>
</dbReference>
<proteinExistence type="inferred from homology"/>
<dbReference type="OrthoDB" id="2382073at2759"/>
<evidence type="ECO:0000256" key="4">
    <source>
        <dbReference type="ARBA" id="ARBA00022898"/>
    </source>
</evidence>
<gene>
    <name evidence="6" type="ORF">BP5553_08466</name>
</gene>